<proteinExistence type="predicted"/>
<evidence type="ECO:0000256" key="2">
    <source>
        <dbReference type="SAM" id="SignalP"/>
    </source>
</evidence>
<dbReference type="SUPFAM" id="SSF51011">
    <property type="entry name" value="Glycosyl hydrolase domain"/>
    <property type="match status" value="1"/>
</dbReference>
<organism evidence="4 5">
    <name type="scientific">Leeuwenhoekiella parthenopeia</name>
    <dbReference type="NCBI Taxonomy" id="2890320"/>
    <lineage>
        <taxon>Bacteria</taxon>
        <taxon>Pseudomonadati</taxon>
        <taxon>Bacteroidota</taxon>
        <taxon>Flavobacteriia</taxon>
        <taxon>Flavobacteriales</taxon>
        <taxon>Flavobacteriaceae</taxon>
        <taxon>Leeuwenhoekiella</taxon>
    </lineage>
</organism>
<feature type="signal peptide" evidence="2">
    <location>
        <begin position="1"/>
        <end position="19"/>
    </location>
</feature>
<gene>
    <name evidence="4" type="ORF">LLW17_14695</name>
</gene>
<dbReference type="Gene3D" id="3.20.20.80">
    <property type="entry name" value="Glycosidases"/>
    <property type="match status" value="1"/>
</dbReference>
<dbReference type="InterPro" id="IPR045857">
    <property type="entry name" value="O16G_dom_2"/>
</dbReference>
<accession>A0ABS8GY02</accession>
<name>A0ABS8GY02_9FLAO</name>
<dbReference type="SUPFAM" id="SSF51445">
    <property type="entry name" value="(Trans)glycosidases"/>
    <property type="match status" value="1"/>
</dbReference>
<dbReference type="Pfam" id="PF00128">
    <property type="entry name" value="Alpha-amylase"/>
    <property type="match status" value="1"/>
</dbReference>
<dbReference type="PANTHER" id="PTHR10357">
    <property type="entry name" value="ALPHA-AMYLASE FAMILY MEMBER"/>
    <property type="match status" value="1"/>
</dbReference>
<dbReference type="EMBL" id="JAJGMW010000022">
    <property type="protein sequence ID" value="MCC4213976.1"/>
    <property type="molecule type" value="Genomic_DNA"/>
</dbReference>
<protein>
    <submittedName>
        <fullName evidence="4">Alpha-glucosidase</fullName>
    </submittedName>
</protein>
<dbReference type="InterPro" id="IPR017853">
    <property type="entry name" value="GH"/>
</dbReference>
<evidence type="ECO:0000256" key="1">
    <source>
        <dbReference type="ARBA" id="ARBA00022801"/>
    </source>
</evidence>
<keyword evidence="2" id="KW-0732">Signal</keyword>
<sequence>MMKTITLLCLLLLSLYSCAEKKEKTPMQTNQEDKLDKKWWKEAIVYQIYPRSFQDTDGDGVGDLKGIIERLDYVKSLGVTAVWLNPIYSSPNDDNGYDVSDYRDIMSDFGTMEDFDTMLAEMHARDIKLVMDIVVNHSSDEHPWFKESRSSRDNPYRDYYHWWPAEKGEPPYRYSLFDAEGNAWKYDEQTDAYYLHYFSQKQPDLNWENPKVRQEVYDIMKFWADKGVDGFRLDAFQFAAKDTTFPEFPDGFEKNFIQYYAMQDGLHDYLKEMNAEVFSKYDVMSVAEGAGRTLEEAHELVDADRNEINMAYAFDGVDIPKVDGYELATFKETFTKWDNAFAEKGWISIFLSNHDQARMVSRYASDSIPFRAASAKMLNTFILSMRGTPYCYFGDELGMTNNPKLQEIEDFKDIAAINGYKKAQKQGEDMDAYMRNLRFGSRDHGRTPMQWDDSQNAGFTTGTPWLPVNPNYATVNVQVEEEEPQSVLNHFKKMTALRTNNEVLIYGEYELIQKEHKQVYAYTRSLDNQNMMVLLNFSNTEAAVGINDLHTYGDPLINNYDSFEKTGTSAVLKPFQAVILAKN</sequence>
<evidence type="ECO:0000313" key="5">
    <source>
        <dbReference type="Proteomes" id="UP001197770"/>
    </source>
</evidence>
<keyword evidence="5" id="KW-1185">Reference proteome</keyword>
<keyword evidence="1" id="KW-0378">Hydrolase</keyword>
<evidence type="ECO:0000259" key="3">
    <source>
        <dbReference type="SMART" id="SM00642"/>
    </source>
</evidence>
<feature type="chain" id="PRO_5047055002" evidence="2">
    <location>
        <begin position="20"/>
        <end position="583"/>
    </location>
</feature>
<dbReference type="InterPro" id="IPR006047">
    <property type="entry name" value="GH13_cat_dom"/>
</dbReference>
<dbReference type="InterPro" id="IPR013780">
    <property type="entry name" value="Glyco_hydro_b"/>
</dbReference>
<dbReference type="Gene3D" id="2.60.40.1180">
    <property type="entry name" value="Golgi alpha-mannosidase II"/>
    <property type="match status" value="1"/>
</dbReference>
<dbReference type="PANTHER" id="PTHR10357:SF184">
    <property type="entry name" value="OLIGO-1,6-GLUCOSIDASE 1"/>
    <property type="match status" value="1"/>
</dbReference>
<dbReference type="CDD" id="cd11333">
    <property type="entry name" value="AmyAc_SI_OligoGlu_DGase"/>
    <property type="match status" value="1"/>
</dbReference>
<reference evidence="4 5" key="1">
    <citation type="submission" date="2021-11" db="EMBL/GenBank/DDBJ databases">
        <title>Seasonal and diel survey of microbial diversity of the Tyrrhenian coast.</title>
        <authorList>
            <person name="Gattoni G."/>
            <person name="Corral P."/>
        </authorList>
    </citation>
    <scope>NUCLEOTIDE SEQUENCE [LARGE SCALE GENOMIC DNA]</scope>
    <source>
        <strain evidence="4 5">Mr9</strain>
    </source>
</reference>
<dbReference type="Proteomes" id="UP001197770">
    <property type="component" value="Unassembled WGS sequence"/>
</dbReference>
<comment type="caution">
    <text evidence="4">The sequence shown here is derived from an EMBL/GenBank/DDBJ whole genome shotgun (WGS) entry which is preliminary data.</text>
</comment>
<dbReference type="PROSITE" id="PS51257">
    <property type="entry name" value="PROKAR_LIPOPROTEIN"/>
    <property type="match status" value="1"/>
</dbReference>
<dbReference type="SMART" id="SM00642">
    <property type="entry name" value="Aamy"/>
    <property type="match status" value="1"/>
</dbReference>
<dbReference type="Gene3D" id="3.90.400.10">
    <property type="entry name" value="Oligo-1,6-glucosidase, Domain 2"/>
    <property type="match status" value="1"/>
</dbReference>
<evidence type="ECO:0000313" key="4">
    <source>
        <dbReference type="EMBL" id="MCC4213976.1"/>
    </source>
</evidence>
<feature type="domain" description="Glycosyl hydrolase family 13 catalytic" evidence="3">
    <location>
        <begin position="47"/>
        <end position="446"/>
    </location>
</feature>